<dbReference type="EC" id="5.1.3.9" evidence="7"/>
<comment type="catalytic activity">
    <reaction evidence="1 7">
        <text>an N-acyl-D-glucosamine 6-phosphate = an N-acyl-D-mannosamine 6-phosphate</text>
        <dbReference type="Rhea" id="RHEA:23932"/>
        <dbReference type="ChEBI" id="CHEBI:57599"/>
        <dbReference type="ChEBI" id="CHEBI:57666"/>
        <dbReference type="EC" id="5.1.3.9"/>
    </reaction>
</comment>
<evidence type="ECO:0000256" key="5">
    <source>
        <dbReference type="ARBA" id="ARBA00023235"/>
    </source>
</evidence>
<dbReference type="InterPro" id="IPR011060">
    <property type="entry name" value="RibuloseP-bd_barrel"/>
</dbReference>
<evidence type="ECO:0000256" key="3">
    <source>
        <dbReference type="ARBA" id="ARBA00005081"/>
    </source>
</evidence>
<dbReference type="KEGG" id="brv:CFK39_12085"/>
<evidence type="ECO:0000313" key="8">
    <source>
        <dbReference type="EMBL" id="ASK66431.1"/>
    </source>
</evidence>
<keyword evidence="6 7" id="KW-0119">Carbohydrate metabolism</keyword>
<evidence type="ECO:0000256" key="2">
    <source>
        <dbReference type="ARBA" id="ARBA00002147"/>
    </source>
</evidence>
<dbReference type="SUPFAM" id="SSF51366">
    <property type="entry name" value="Ribulose-phoshate binding barrel"/>
    <property type="match status" value="1"/>
</dbReference>
<name>A0A220UEQ8_9MICO</name>
<dbReference type="AlphaFoldDB" id="A0A220UEQ8"/>
<dbReference type="GO" id="GO:0019262">
    <property type="term" value="P:N-acetylneuraminate catabolic process"/>
    <property type="evidence" value="ECO:0007669"/>
    <property type="project" value="UniProtKB-UniRule"/>
</dbReference>
<dbReference type="PANTHER" id="PTHR36204">
    <property type="entry name" value="N-ACETYLMANNOSAMINE-6-PHOSPHATE 2-EPIMERASE-RELATED"/>
    <property type="match status" value="1"/>
</dbReference>
<dbReference type="OrthoDB" id="9781704at2"/>
<accession>A0A220UEQ8</accession>
<dbReference type="GO" id="GO:0005975">
    <property type="term" value="P:carbohydrate metabolic process"/>
    <property type="evidence" value="ECO:0007669"/>
    <property type="project" value="UniProtKB-UniRule"/>
</dbReference>
<organism evidence="8 9">
    <name type="scientific">Brachybacterium avium</name>
    <dbReference type="NCBI Taxonomy" id="2017485"/>
    <lineage>
        <taxon>Bacteria</taxon>
        <taxon>Bacillati</taxon>
        <taxon>Actinomycetota</taxon>
        <taxon>Actinomycetes</taxon>
        <taxon>Micrococcales</taxon>
        <taxon>Dermabacteraceae</taxon>
        <taxon>Brachybacterium</taxon>
    </lineage>
</organism>
<dbReference type="PANTHER" id="PTHR36204:SF1">
    <property type="entry name" value="N-ACETYLMANNOSAMINE-6-PHOSPHATE 2-EPIMERASE-RELATED"/>
    <property type="match status" value="1"/>
</dbReference>
<gene>
    <name evidence="7" type="primary">nanE</name>
    <name evidence="8" type="ORF">CFK39_12085</name>
</gene>
<dbReference type="EMBL" id="CP022316">
    <property type="protein sequence ID" value="ASK66431.1"/>
    <property type="molecule type" value="Genomic_DNA"/>
</dbReference>
<comment type="similarity">
    <text evidence="4 7">Belongs to the NanE family.</text>
</comment>
<dbReference type="RefSeq" id="WP_089065671.1">
    <property type="nucleotide sequence ID" value="NZ_CP022316.1"/>
</dbReference>
<dbReference type="GO" id="GO:0006053">
    <property type="term" value="P:N-acetylmannosamine catabolic process"/>
    <property type="evidence" value="ECO:0007669"/>
    <property type="project" value="TreeGrafter"/>
</dbReference>
<reference evidence="9" key="1">
    <citation type="submission" date="2017-07" db="EMBL/GenBank/DDBJ databases">
        <title>Brachybacterium sp. VR2415.</title>
        <authorList>
            <person name="Tak E.J."/>
            <person name="Bae J.-W."/>
        </authorList>
    </citation>
    <scope>NUCLEOTIDE SEQUENCE [LARGE SCALE GENOMIC DNA]</scope>
    <source>
        <strain evidence="9">VR2415</strain>
    </source>
</reference>
<dbReference type="GO" id="GO:0047465">
    <property type="term" value="F:N-acylglucosamine-6-phosphate 2-epimerase activity"/>
    <property type="evidence" value="ECO:0007669"/>
    <property type="project" value="UniProtKB-EC"/>
</dbReference>
<dbReference type="InterPro" id="IPR013785">
    <property type="entry name" value="Aldolase_TIM"/>
</dbReference>
<comment type="pathway">
    <text evidence="3 7">Amino-sugar metabolism; N-acetylneuraminate degradation; D-fructose 6-phosphate from N-acetylneuraminate: step 3/5.</text>
</comment>
<dbReference type="Proteomes" id="UP000198398">
    <property type="component" value="Chromosome"/>
</dbReference>
<proteinExistence type="inferred from homology"/>
<sequence length="232" mass="24173">MHPLVSALEGSLIVSCQAYPGEPMRDPRTMAQVASAVQQGGASAVRAQGLEDIAQVKSAVDVPVIGIWKDGEEGVFITPTLEHCLAVIEAGADILALDGTTRPRPDDRTLAQTVSAVRERFEGPLMADCDSLESALAAADLGIELIGTTLAGYTPARPRTDGPDLELLGELAGQLPPTSVLVAEGRVHTPLQAADARATGAFAVVVGTAITHPTSITRWFCTAVTDARSEAR</sequence>
<dbReference type="GO" id="GO:0005829">
    <property type="term" value="C:cytosol"/>
    <property type="evidence" value="ECO:0007669"/>
    <property type="project" value="TreeGrafter"/>
</dbReference>
<keyword evidence="5 7" id="KW-0413">Isomerase</keyword>
<evidence type="ECO:0000256" key="7">
    <source>
        <dbReference type="HAMAP-Rule" id="MF_01235"/>
    </source>
</evidence>
<dbReference type="NCBIfam" id="NF002231">
    <property type="entry name" value="PRK01130.1"/>
    <property type="match status" value="1"/>
</dbReference>
<dbReference type="Pfam" id="PF04131">
    <property type="entry name" value="NanE"/>
    <property type="match status" value="1"/>
</dbReference>
<comment type="function">
    <text evidence="2 7">Converts N-acetylmannosamine-6-phosphate (ManNAc-6-P) to N-acetylglucosamine-6-phosphate (GlcNAc-6-P).</text>
</comment>
<dbReference type="UniPathway" id="UPA00629">
    <property type="reaction ID" value="UER00682"/>
</dbReference>
<evidence type="ECO:0000256" key="1">
    <source>
        <dbReference type="ARBA" id="ARBA00000056"/>
    </source>
</evidence>
<evidence type="ECO:0000313" key="9">
    <source>
        <dbReference type="Proteomes" id="UP000198398"/>
    </source>
</evidence>
<evidence type="ECO:0000256" key="6">
    <source>
        <dbReference type="ARBA" id="ARBA00023277"/>
    </source>
</evidence>
<dbReference type="HAMAP" id="MF_01235">
    <property type="entry name" value="ManNAc6P_epimer"/>
    <property type="match status" value="1"/>
</dbReference>
<dbReference type="Gene3D" id="3.20.20.70">
    <property type="entry name" value="Aldolase class I"/>
    <property type="match status" value="1"/>
</dbReference>
<dbReference type="InterPro" id="IPR007260">
    <property type="entry name" value="NanE"/>
</dbReference>
<dbReference type="CDD" id="cd04729">
    <property type="entry name" value="NanE"/>
    <property type="match status" value="1"/>
</dbReference>
<protein>
    <recommendedName>
        <fullName evidence="7">Putative N-acetylmannosamine-6-phosphate 2-epimerase</fullName>
        <ecNumber evidence="7">5.1.3.9</ecNumber>
    </recommendedName>
    <alternativeName>
        <fullName evidence="7">ManNAc-6-P epimerase</fullName>
    </alternativeName>
</protein>
<evidence type="ECO:0000256" key="4">
    <source>
        <dbReference type="ARBA" id="ARBA00007439"/>
    </source>
</evidence>
<keyword evidence="9" id="KW-1185">Reference proteome</keyword>